<comment type="caution">
    <text evidence="1">The sequence shown here is derived from an EMBL/GenBank/DDBJ whole genome shotgun (WGS) entry which is preliminary data.</text>
</comment>
<name>A0AAV2ZNR6_PYXAD</name>
<proteinExistence type="predicted"/>
<evidence type="ECO:0000313" key="2">
    <source>
        <dbReference type="Proteomes" id="UP001181693"/>
    </source>
</evidence>
<keyword evidence="2" id="KW-1185">Reference proteome</keyword>
<dbReference type="EMBL" id="DYDO01001165">
    <property type="protein sequence ID" value="DBA13517.1"/>
    <property type="molecule type" value="Genomic_DNA"/>
</dbReference>
<evidence type="ECO:0000313" key="1">
    <source>
        <dbReference type="EMBL" id="DBA13517.1"/>
    </source>
</evidence>
<dbReference type="Proteomes" id="UP001181693">
    <property type="component" value="Unassembled WGS sequence"/>
</dbReference>
<dbReference type="AlphaFoldDB" id="A0AAV2ZNR6"/>
<sequence>MFCLFYTGSTPPSAQQQFQEINTVQDNKHVSSDLVPAENTNLHCEDCIGDERAPTPAASRLNSDDYLT</sequence>
<gene>
    <name evidence="1" type="ORF">GDO54_018422</name>
</gene>
<organism evidence="1 2">
    <name type="scientific">Pyxicephalus adspersus</name>
    <name type="common">African bullfrog</name>
    <dbReference type="NCBI Taxonomy" id="30357"/>
    <lineage>
        <taxon>Eukaryota</taxon>
        <taxon>Metazoa</taxon>
        <taxon>Chordata</taxon>
        <taxon>Craniata</taxon>
        <taxon>Vertebrata</taxon>
        <taxon>Euteleostomi</taxon>
        <taxon>Amphibia</taxon>
        <taxon>Batrachia</taxon>
        <taxon>Anura</taxon>
        <taxon>Neobatrachia</taxon>
        <taxon>Ranoidea</taxon>
        <taxon>Pyxicephalidae</taxon>
        <taxon>Pyxicephalinae</taxon>
        <taxon>Pyxicephalus</taxon>
    </lineage>
</organism>
<accession>A0AAV2ZNR6</accession>
<protein>
    <submittedName>
        <fullName evidence="1">Uncharacterized protein</fullName>
    </submittedName>
</protein>
<reference evidence="1" key="1">
    <citation type="thesis" date="2020" institute="ProQuest LLC" country="789 East Eisenhower Parkway, Ann Arbor, MI, USA">
        <title>Comparative Genomics and Chromosome Evolution.</title>
        <authorList>
            <person name="Mudd A.B."/>
        </authorList>
    </citation>
    <scope>NUCLEOTIDE SEQUENCE</scope>
    <source>
        <strain evidence="1">1538</strain>
        <tissue evidence="1">Blood</tissue>
    </source>
</reference>